<feature type="domain" description="Fe-containing alcohol dehydrogenase-like C-terminal" evidence="6">
    <location>
        <begin position="186"/>
        <end position="385"/>
    </location>
</feature>
<reference evidence="8" key="1">
    <citation type="journal article" date="2019" name="Int. J. Syst. Evol. Microbiol.">
        <title>The Global Catalogue of Microorganisms (GCM) 10K type strain sequencing project: providing services to taxonomists for standard genome sequencing and annotation.</title>
        <authorList>
            <consortium name="The Broad Institute Genomics Platform"/>
            <consortium name="The Broad Institute Genome Sequencing Center for Infectious Disease"/>
            <person name="Wu L."/>
            <person name="Ma J."/>
        </authorList>
    </citation>
    <scope>NUCLEOTIDE SEQUENCE [LARGE SCALE GENOMIC DNA]</scope>
    <source>
        <strain evidence="8">CGMCC 1.15922</strain>
    </source>
</reference>
<evidence type="ECO:0000259" key="5">
    <source>
        <dbReference type="Pfam" id="PF00465"/>
    </source>
</evidence>
<dbReference type="RefSeq" id="WP_189376859.1">
    <property type="nucleotide sequence ID" value="NZ_BNAH01000003.1"/>
</dbReference>
<dbReference type="InterPro" id="IPR001670">
    <property type="entry name" value="ADH_Fe/GldA"/>
</dbReference>
<dbReference type="PANTHER" id="PTHR11496:SF102">
    <property type="entry name" value="ALCOHOL DEHYDROGENASE 4"/>
    <property type="match status" value="1"/>
</dbReference>
<keyword evidence="4" id="KW-0520">NAD</keyword>
<evidence type="ECO:0000256" key="2">
    <source>
        <dbReference type="ARBA" id="ARBA00007358"/>
    </source>
</evidence>
<proteinExistence type="inferred from homology"/>
<dbReference type="InterPro" id="IPR056798">
    <property type="entry name" value="ADH_Fe_C"/>
</dbReference>
<dbReference type="Gene3D" id="1.20.1090.10">
    <property type="entry name" value="Dehydroquinate synthase-like - alpha domain"/>
    <property type="match status" value="1"/>
</dbReference>
<dbReference type="PANTHER" id="PTHR11496">
    <property type="entry name" value="ALCOHOL DEHYDROGENASE"/>
    <property type="match status" value="1"/>
</dbReference>
<dbReference type="Gene3D" id="3.40.50.1970">
    <property type="match status" value="1"/>
</dbReference>
<keyword evidence="8" id="KW-1185">Reference proteome</keyword>
<evidence type="ECO:0000256" key="1">
    <source>
        <dbReference type="ARBA" id="ARBA00001962"/>
    </source>
</evidence>
<evidence type="ECO:0000313" key="8">
    <source>
        <dbReference type="Proteomes" id="UP000626370"/>
    </source>
</evidence>
<gene>
    <name evidence="7" type="ORF">GCM10011501_08360</name>
</gene>
<accession>A0ABQ3IFC4</accession>
<evidence type="ECO:0000313" key="7">
    <source>
        <dbReference type="EMBL" id="GHE82460.1"/>
    </source>
</evidence>
<dbReference type="SUPFAM" id="SSF56796">
    <property type="entry name" value="Dehydroquinate synthase-like"/>
    <property type="match status" value="1"/>
</dbReference>
<dbReference type="Pfam" id="PF25137">
    <property type="entry name" value="ADH_Fe_C"/>
    <property type="match status" value="1"/>
</dbReference>
<comment type="cofactor">
    <cofactor evidence="1">
        <name>Fe cation</name>
        <dbReference type="ChEBI" id="CHEBI:24875"/>
    </cofactor>
</comment>
<name>A0ABQ3IFC4_9GAMM</name>
<feature type="domain" description="Alcohol dehydrogenase iron-type/glycerol dehydrogenase GldA" evidence="5">
    <location>
        <begin position="10"/>
        <end position="174"/>
    </location>
</feature>
<evidence type="ECO:0000256" key="4">
    <source>
        <dbReference type="ARBA" id="ARBA00023027"/>
    </source>
</evidence>
<keyword evidence="3" id="KW-0560">Oxidoreductase</keyword>
<evidence type="ECO:0000256" key="3">
    <source>
        <dbReference type="ARBA" id="ARBA00023002"/>
    </source>
</evidence>
<dbReference type="PROSITE" id="PS00913">
    <property type="entry name" value="ADH_IRON_1"/>
    <property type="match status" value="1"/>
</dbReference>
<organism evidence="7 8">
    <name type="scientific">Thalassotalea profundi</name>
    <dbReference type="NCBI Taxonomy" id="2036687"/>
    <lineage>
        <taxon>Bacteria</taxon>
        <taxon>Pseudomonadati</taxon>
        <taxon>Pseudomonadota</taxon>
        <taxon>Gammaproteobacteria</taxon>
        <taxon>Alteromonadales</taxon>
        <taxon>Colwelliaceae</taxon>
        <taxon>Thalassotalea</taxon>
    </lineage>
</organism>
<comment type="similarity">
    <text evidence="2">Belongs to the iron-containing alcohol dehydrogenase family.</text>
</comment>
<dbReference type="Pfam" id="PF00465">
    <property type="entry name" value="Fe-ADH"/>
    <property type="match status" value="1"/>
</dbReference>
<comment type="caution">
    <text evidence="7">The sequence shown here is derived from an EMBL/GenBank/DDBJ whole genome shotgun (WGS) entry which is preliminary data.</text>
</comment>
<dbReference type="InterPro" id="IPR018211">
    <property type="entry name" value="ADH_Fe_CS"/>
</dbReference>
<dbReference type="InterPro" id="IPR039697">
    <property type="entry name" value="Alcohol_dehydrogenase_Fe"/>
</dbReference>
<dbReference type="Proteomes" id="UP000626370">
    <property type="component" value="Unassembled WGS sequence"/>
</dbReference>
<dbReference type="EMBL" id="BNAH01000003">
    <property type="protein sequence ID" value="GHE82460.1"/>
    <property type="molecule type" value="Genomic_DNA"/>
</dbReference>
<protein>
    <submittedName>
        <fullName evidence="7">Iron-containing alcohol dehydrogenase</fullName>
    </submittedName>
</protein>
<sequence length="385" mass="41683">MSFIFSTTKTIINASDSTSDLGYYCKDLNIKKVMLVTDPGIIKLKLHQKMIASFQKFEINYVIFSEVEVDPPISVIENALTFAKKNEIDGVVGLGGGSSLDTAKLIAALTFSSQTIHDAFGVEKLANSRLPLIQIPTTAGTGSEVTPISIVTTGEAMKMGIVSSVLLPDIALLDATLTQKLPAHITAATGIDAMVHAIEAYTSLIKKNIYSDMLAIQALKLMSQNIQKAVHHGDDIEARSNMMLGATLAGQAFANAPVAAVHALAYPLGGHYHIPHGLSNSLVLPHVLRFNIPNAAKLYSQLAEIIIPEKCTLLGTDEEKAEAFVQYLEYLIDDIGLPKTLKDVGIDKSRLEILAKDAIKQERLLVNNPKPMSELDILTIYQTAY</sequence>
<dbReference type="CDD" id="cd08193">
    <property type="entry name" value="HVD"/>
    <property type="match status" value="1"/>
</dbReference>
<evidence type="ECO:0000259" key="6">
    <source>
        <dbReference type="Pfam" id="PF25137"/>
    </source>
</evidence>